<proteinExistence type="predicted"/>
<keyword evidence="1" id="KW-1133">Transmembrane helix</keyword>
<organism evidence="2">
    <name type="scientific">Schlesneria paludicola</name>
    <dbReference type="NCBI Taxonomy" id="360056"/>
    <lineage>
        <taxon>Bacteria</taxon>
        <taxon>Pseudomonadati</taxon>
        <taxon>Planctomycetota</taxon>
        <taxon>Planctomycetia</taxon>
        <taxon>Planctomycetales</taxon>
        <taxon>Planctomycetaceae</taxon>
        <taxon>Schlesneria</taxon>
    </lineage>
</organism>
<dbReference type="AlphaFoldDB" id="A0A7C2NWU9"/>
<evidence type="ECO:0000313" key="2">
    <source>
        <dbReference type="EMBL" id="HEN15191.1"/>
    </source>
</evidence>
<reference evidence="2" key="1">
    <citation type="journal article" date="2020" name="mSystems">
        <title>Genome- and Community-Level Interaction Insights into Carbon Utilization and Element Cycling Functions of Hydrothermarchaeota in Hydrothermal Sediment.</title>
        <authorList>
            <person name="Zhou Z."/>
            <person name="Liu Y."/>
            <person name="Xu W."/>
            <person name="Pan J."/>
            <person name="Luo Z.H."/>
            <person name="Li M."/>
        </authorList>
    </citation>
    <scope>NUCLEOTIDE SEQUENCE [LARGE SCALE GENOMIC DNA]</scope>
    <source>
        <strain evidence="2">SpSt-339</strain>
    </source>
</reference>
<evidence type="ECO:0000256" key="1">
    <source>
        <dbReference type="SAM" id="Phobius"/>
    </source>
</evidence>
<gene>
    <name evidence="2" type="ORF">ENQ76_06965</name>
</gene>
<sequence length="186" mass="20091">MRNAAYLAALLWLCWTLMQAVHELGHVTAALLTGGSVQRVVLHPLALSRTDVSDDPWPLVTVAAGPAVGVLLPLAGWRLAGRRPWPLDHLLKFFAGFCLIANGAYLAYGSFEGIGDAGELLRHGAPIWTLWLFGAVTIPAGLLIGHRLGPRLGLHRHAPPLRRRHLAIAWGSLLAVTVVECLFSAR</sequence>
<feature type="transmembrane region" description="Helical" evidence="1">
    <location>
        <begin position="128"/>
        <end position="145"/>
    </location>
</feature>
<feature type="transmembrane region" description="Helical" evidence="1">
    <location>
        <begin position="166"/>
        <end position="185"/>
    </location>
</feature>
<accession>A0A7C2NWU9</accession>
<name>A0A7C2NWU9_9PLAN</name>
<dbReference type="Pfam" id="PF13398">
    <property type="entry name" value="Peptidase_M50B"/>
    <property type="match status" value="1"/>
</dbReference>
<keyword evidence="1" id="KW-0472">Membrane</keyword>
<dbReference type="EMBL" id="DSOK01000200">
    <property type="protein sequence ID" value="HEN15191.1"/>
    <property type="molecule type" value="Genomic_DNA"/>
</dbReference>
<feature type="transmembrane region" description="Helical" evidence="1">
    <location>
        <begin position="89"/>
        <end position="108"/>
    </location>
</feature>
<dbReference type="InterPro" id="IPR049500">
    <property type="entry name" value="Peptidase_M50B-like"/>
</dbReference>
<keyword evidence="1" id="KW-0812">Transmembrane</keyword>
<feature type="transmembrane region" description="Helical" evidence="1">
    <location>
        <begin position="57"/>
        <end position="77"/>
    </location>
</feature>
<evidence type="ECO:0008006" key="3">
    <source>
        <dbReference type="Google" id="ProtNLM"/>
    </source>
</evidence>
<protein>
    <recommendedName>
        <fullName evidence="3">M50 family peptidase</fullName>
    </recommendedName>
</protein>
<comment type="caution">
    <text evidence="2">The sequence shown here is derived from an EMBL/GenBank/DDBJ whole genome shotgun (WGS) entry which is preliminary data.</text>
</comment>